<evidence type="ECO:0000313" key="10">
    <source>
        <dbReference type="EMBL" id="GLI38979.1"/>
    </source>
</evidence>
<evidence type="ECO:0000256" key="7">
    <source>
        <dbReference type="HAMAP-Rule" id="MF_00444"/>
    </source>
</evidence>
<comment type="subcellular location">
    <subcellularLocation>
        <location evidence="7">Cytoplasm</location>
    </subcellularLocation>
</comment>
<feature type="active site" evidence="8">
    <location>
        <position position="97"/>
    </location>
</feature>
<dbReference type="Pfam" id="PF00574">
    <property type="entry name" value="CLP_protease"/>
    <property type="match status" value="1"/>
</dbReference>
<evidence type="ECO:0000256" key="4">
    <source>
        <dbReference type="ARBA" id="ARBA00022801"/>
    </source>
</evidence>
<evidence type="ECO:0000256" key="9">
    <source>
        <dbReference type="RuleBase" id="RU003567"/>
    </source>
</evidence>
<dbReference type="PANTHER" id="PTHR10381">
    <property type="entry name" value="ATP-DEPENDENT CLP PROTEASE PROTEOLYTIC SUBUNIT"/>
    <property type="match status" value="1"/>
</dbReference>
<dbReference type="HAMAP" id="MF_00444">
    <property type="entry name" value="ClpP"/>
    <property type="match status" value="1"/>
</dbReference>
<dbReference type="PRINTS" id="PR00127">
    <property type="entry name" value="CLPPROTEASEP"/>
</dbReference>
<name>A0A9W6G223_9BACT</name>
<feature type="active site" evidence="7">
    <location>
        <position position="122"/>
    </location>
</feature>
<dbReference type="FunFam" id="3.90.226.10:FF:000001">
    <property type="entry name" value="ATP-dependent Clp protease proteolytic subunit"/>
    <property type="match status" value="1"/>
</dbReference>
<evidence type="ECO:0000313" key="11">
    <source>
        <dbReference type="Proteomes" id="UP001144352"/>
    </source>
</evidence>
<dbReference type="NCBIfam" id="NF009205">
    <property type="entry name" value="PRK12553.1"/>
    <property type="match status" value="1"/>
</dbReference>
<dbReference type="EMBL" id="BSDS01000002">
    <property type="protein sequence ID" value="GLI38979.1"/>
    <property type="molecule type" value="Genomic_DNA"/>
</dbReference>
<gene>
    <name evidence="7 10" type="primary">clpP</name>
    <name evidence="10" type="ORF">GHYDROH2_24800</name>
</gene>
<dbReference type="GO" id="GO:0009368">
    <property type="term" value="C:endopeptidase Clp complex"/>
    <property type="evidence" value="ECO:0007669"/>
    <property type="project" value="TreeGrafter"/>
</dbReference>
<evidence type="ECO:0000256" key="2">
    <source>
        <dbReference type="ARBA" id="ARBA00022490"/>
    </source>
</evidence>
<dbReference type="InterPro" id="IPR029045">
    <property type="entry name" value="ClpP/crotonase-like_dom_sf"/>
</dbReference>
<dbReference type="InterPro" id="IPR023562">
    <property type="entry name" value="ClpP/TepA"/>
</dbReference>
<comment type="function">
    <text evidence="7">Cleaves peptides in various proteins in a process that requires ATP hydrolysis. Has a chymotrypsin-like activity. Plays a major role in the degradation of misfolded proteins.</text>
</comment>
<dbReference type="GO" id="GO:0004176">
    <property type="term" value="F:ATP-dependent peptidase activity"/>
    <property type="evidence" value="ECO:0007669"/>
    <property type="project" value="InterPro"/>
</dbReference>
<dbReference type="CDD" id="cd07017">
    <property type="entry name" value="S14_ClpP_2"/>
    <property type="match status" value="1"/>
</dbReference>
<keyword evidence="11" id="KW-1185">Reference proteome</keyword>
<comment type="caution">
    <text evidence="10">The sequence shown here is derived from an EMBL/GenBank/DDBJ whole genome shotgun (WGS) entry which is preliminary data.</text>
</comment>
<keyword evidence="2 7" id="KW-0963">Cytoplasm</keyword>
<dbReference type="AlphaFoldDB" id="A0A9W6G223"/>
<dbReference type="RefSeq" id="WP_214185386.1">
    <property type="nucleotide sequence ID" value="NZ_BSDS01000002.1"/>
</dbReference>
<keyword evidence="3 7" id="KW-0645">Protease</keyword>
<dbReference type="GO" id="GO:0004252">
    <property type="term" value="F:serine-type endopeptidase activity"/>
    <property type="evidence" value="ECO:0007669"/>
    <property type="project" value="UniProtKB-UniRule"/>
</dbReference>
<dbReference type="Proteomes" id="UP001144352">
    <property type="component" value="Unassembled WGS sequence"/>
</dbReference>
<dbReference type="InterPro" id="IPR001907">
    <property type="entry name" value="ClpP"/>
</dbReference>
<dbReference type="SUPFAM" id="SSF52096">
    <property type="entry name" value="ClpP/crotonase"/>
    <property type="match status" value="1"/>
</dbReference>
<sequence>MLVPIVVEQTGRGERSYDIYSRLLKDRIIFLGGPIDDHVANLVIAQLLFLEAEDPDKDIHLYINSPGGVVTAGMAIYDTMQYIKAPVSTICVGQAASMGALLLSGGEKGKRFSLTHSRIMIHQPLGGFQGQATDIHIHAQEILKMKKRLNEIIAENSGQALEKVEADTERDYFMSGEEAKSYGIIDDIIARKPTSGGSR</sequence>
<keyword evidence="4 7" id="KW-0378">Hydrolase</keyword>
<feature type="active site" description="Nucleophile" evidence="7">
    <location>
        <position position="97"/>
    </location>
</feature>
<proteinExistence type="inferred from homology"/>
<dbReference type="GO" id="GO:0051117">
    <property type="term" value="F:ATPase binding"/>
    <property type="evidence" value="ECO:0007669"/>
    <property type="project" value="TreeGrafter"/>
</dbReference>
<dbReference type="InterPro" id="IPR018215">
    <property type="entry name" value="ClpP_Ser_AS"/>
</dbReference>
<protein>
    <recommendedName>
        <fullName evidence="7 9">ATP-dependent Clp protease proteolytic subunit</fullName>
        <ecNumber evidence="7">3.4.21.92</ecNumber>
    </recommendedName>
    <alternativeName>
        <fullName evidence="7">Endopeptidase Clp</fullName>
    </alternativeName>
</protein>
<organism evidence="10 11">
    <name type="scientific">Geobacter hydrogenophilus</name>
    <dbReference type="NCBI Taxonomy" id="40983"/>
    <lineage>
        <taxon>Bacteria</taxon>
        <taxon>Pseudomonadati</taxon>
        <taxon>Thermodesulfobacteriota</taxon>
        <taxon>Desulfuromonadia</taxon>
        <taxon>Geobacterales</taxon>
        <taxon>Geobacteraceae</taxon>
        <taxon>Geobacter</taxon>
    </lineage>
</organism>
<dbReference type="PROSITE" id="PS00381">
    <property type="entry name" value="CLP_PROTEASE_SER"/>
    <property type="match status" value="1"/>
</dbReference>
<evidence type="ECO:0000256" key="3">
    <source>
        <dbReference type="ARBA" id="ARBA00022670"/>
    </source>
</evidence>
<dbReference type="NCBIfam" id="NF001368">
    <property type="entry name" value="PRK00277.1"/>
    <property type="match status" value="1"/>
</dbReference>
<reference evidence="10" key="1">
    <citation type="submission" date="2022-12" db="EMBL/GenBank/DDBJ databases">
        <title>Reference genome sequencing for broad-spectrum identification of bacterial and archaeal isolates by mass spectrometry.</title>
        <authorList>
            <person name="Sekiguchi Y."/>
            <person name="Tourlousse D.M."/>
        </authorList>
    </citation>
    <scope>NUCLEOTIDE SEQUENCE</scope>
    <source>
        <strain evidence="10">H2</strain>
    </source>
</reference>
<dbReference type="EC" id="3.4.21.92" evidence="7"/>
<evidence type="ECO:0000256" key="1">
    <source>
        <dbReference type="ARBA" id="ARBA00007039"/>
    </source>
</evidence>
<evidence type="ECO:0000256" key="6">
    <source>
        <dbReference type="ARBA" id="ARBA00034021"/>
    </source>
</evidence>
<dbReference type="PANTHER" id="PTHR10381:SF70">
    <property type="entry name" value="ATP-DEPENDENT CLP PROTEASE PROTEOLYTIC SUBUNIT"/>
    <property type="match status" value="1"/>
</dbReference>
<comment type="subunit">
    <text evidence="7">Fourteen ClpP subunits assemble into 2 heptameric rings which stack back to back to give a disk-like structure with a central cavity, resembling the structure of eukaryotic proteasomes.</text>
</comment>
<dbReference type="NCBIfam" id="TIGR00493">
    <property type="entry name" value="clpP"/>
    <property type="match status" value="1"/>
</dbReference>
<dbReference type="GO" id="GO:0005737">
    <property type="term" value="C:cytoplasm"/>
    <property type="evidence" value="ECO:0007669"/>
    <property type="project" value="UniProtKB-SubCell"/>
</dbReference>
<comment type="similarity">
    <text evidence="1 7 9">Belongs to the peptidase S14 family.</text>
</comment>
<accession>A0A9W6G223</accession>
<dbReference type="Gene3D" id="3.90.226.10">
    <property type="entry name" value="2-enoyl-CoA Hydratase, Chain A, domain 1"/>
    <property type="match status" value="1"/>
</dbReference>
<comment type="catalytic activity">
    <reaction evidence="6 7 8">
        <text>Hydrolysis of proteins to small peptides in the presence of ATP and magnesium. alpha-casein is the usual test substrate. In the absence of ATP, only oligopeptides shorter than five residues are hydrolyzed (such as succinyl-Leu-Tyr-|-NHMec, and Leu-Tyr-Leu-|-Tyr-Trp, in which cleavage of the -Tyr-|-Leu- and -Tyr-|-Trp bonds also occurs).</text>
        <dbReference type="EC" id="3.4.21.92"/>
    </reaction>
</comment>
<evidence type="ECO:0000256" key="5">
    <source>
        <dbReference type="ARBA" id="ARBA00022825"/>
    </source>
</evidence>
<keyword evidence="5 7" id="KW-0720">Serine protease</keyword>
<dbReference type="GO" id="GO:0006515">
    <property type="term" value="P:protein quality control for misfolded or incompletely synthesized proteins"/>
    <property type="evidence" value="ECO:0007669"/>
    <property type="project" value="TreeGrafter"/>
</dbReference>
<evidence type="ECO:0000256" key="8">
    <source>
        <dbReference type="PROSITE-ProRule" id="PRU10085"/>
    </source>
</evidence>